<name>A0ABY8QB29_9RHOB</name>
<dbReference type="EMBL" id="CP124535">
    <property type="protein sequence ID" value="WGV17447.1"/>
    <property type="molecule type" value="Genomic_DNA"/>
</dbReference>
<keyword evidence="1" id="KW-0812">Transmembrane</keyword>
<keyword evidence="3" id="KW-1185">Reference proteome</keyword>
<dbReference type="RefSeq" id="WP_281468746.1">
    <property type="nucleotide sequence ID" value="NZ_CP124535.1"/>
</dbReference>
<dbReference type="InterPro" id="IPR020169">
    <property type="entry name" value="Intrinsic_membrane_PufX"/>
</dbReference>
<accession>A0ABY8QB29</accession>
<reference evidence="2 3" key="1">
    <citation type="submission" date="2023-04" db="EMBL/GenBank/DDBJ databases">
        <title>YMD61, complete Genome.</title>
        <authorList>
            <person name="Zhang J."/>
        </authorList>
    </citation>
    <scope>NUCLEOTIDE SEQUENCE [LARGE SCALE GENOMIC DNA]</scope>
    <source>
        <strain evidence="2 3">YMD61</strain>
    </source>
</reference>
<sequence length="75" mass="7962">MTDNDFLQQKPGAALRSWALYQMMAGAGWAALFVLSVAALLFAVWGIGLLLPEESKQAPDPNAFLITAPAVTDVA</sequence>
<dbReference type="Proteomes" id="UP001230978">
    <property type="component" value="Chromosome"/>
</dbReference>
<keyword evidence="1" id="KW-0472">Membrane</keyword>
<organism evidence="2 3">
    <name type="scientific">Fuscovulum ytuae</name>
    <dbReference type="NCBI Taxonomy" id="3042299"/>
    <lineage>
        <taxon>Bacteria</taxon>
        <taxon>Pseudomonadati</taxon>
        <taxon>Pseudomonadota</taxon>
        <taxon>Alphaproteobacteria</taxon>
        <taxon>Rhodobacterales</taxon>
        <taxon>Paracoccaceae</taxon>
        <taxon>Fuscovulum</taxon>
    </lineage>
</organism>
<evidence type="ECO:0000313" key="3">
    <source>
        <dbReference type="Proteomes" id="UP001230978"/>
    </source>
</evidence>
<dbReference type="Gene3D" id="1.20.5.920">
    <property type="entry name" value="rhodobacter sphaeroides pufx membrane protein"/>
    <property type="match status" value="1"/>
</dbReference>
<evidence type="ECO:0000256" key="1">
    <source>
        <dbReference type="SAM" id="Phobius"/>
    </source>
</evidence>
<feature type="transmembrane region" description="Helical" evidence="1">
    <location>
        <begin position="27"/>
        <end position="51"/>
    </location>
</feature>
<dbReference type="Pfam" id="PF11511">
    <property type="entry name" value="RhodobacterPufX"/>
    <property type="match status" value="1"/>
</dbReference>
<proteinExistence type="predicted"/>
<keyword evidence="1" id="KW-1133">Transmembrane helix</keyword>
<protein>
    <submittedName>
        <fullName evidence="2">RC-LH1 core complex protein PufX</fullName>
    </submittedName>
</protein>
<evidence type="ECO:0000313" key="2">
    <source>
        <dbReference type="EMBL" id="WGV17447.1"/>
    </source>
</evidence>
<gene>
    <name evidence="2" type="primary">pufX</name>
    <name evidence="2" type="ORF">QF092_06560</name>
</gene>